<evidence type="ECO:0000313" key="3">
    <source>
        <dbReference type="Proteomes" id="UP001165083"/>
    </source>
</evidence>
<dbReference type="Proteomes" id="UP001165083">
    <property type="component" value="Unassembled WGS sequence"/>
</dbReference>
<dbReference type="AlphaFoldDB" id="A0A9W6TBB4"/>
<dbReference type="OrthoDB" id="167057at2759"/>
<dbReference type="EMBL" id="BSXW01000073">
    <property type="protein sequence ID" value="GMF11317.1"/>
    <property type="molecule type" value="Genomic_DNA"/>
</dbReference>
<evidence type="ECO:0000313" key="2">
    <source>
        <dbReference type="EMBL" id="GMF11317.1"/>
    </source>
</evidence>
<evidence type="ECO:0000256" key="1">
    <source>
        <dbReference type="SAM" id="Coils"/>
    </source>
</evidence>
<name>A0A9W6TBB4_9STRA</name>
<sequence>MRSVQCRRDCAGPPSTGGIGVKWFGLLLGPSHFPIRHGQNAPILVFKDLLAMRQQEDEAPAAPKRLAPQVPQVTAAAAAARGPRSKKLKWRTRDQQSSQLYNLQLDLHDLRQEIKALQDYEQILRTVTQNQRETLDDYYVKRVIQYHKVFECGFSSHSVAANSETLSSADAVQFIKHMMDEEVAVGPFVGYEVILDQWERYTTAFPKLQCRLSTTRIASADEVTILSTTSEYTFEITQITLQALFPRIRSEQPQIGAKLLGRQFQGTGVSTFIFHPQSHRVLRFDVQLDFLKVFASLLQDPSELCQLFEGAAISEQYFIGNTSSYPVLQLGEGEEQAHVYSDDSTDDDTDLHKLQPKHILDGQ</sequence>
<reference evidence="2" key="1">
    <citation type="submission" date="2023-04" db="EMBL/GenBank/DDBJ databases">
        <title>Phytophthora lilii NBRC 32176.</title>
        <authorList>
            <person name="Ichikawa N."/>
            <person name="Sato H."/>
            <person name="Tonouchi N."/>
        </authorList>
    </citation>
    <scope>NUCLEOTIDE SEQUENCE</scope>
    <source>
        <strain evidence="2">NBRC 32176</strain>
    </source>
</reference>
<keyword evidence="1" id="KW-0175">Coiled coil</keyword>
<organism evidence="2 3">
    <name type="scientific">Phytophthora lilii</name>
    <dbReference type="NCBI Taxonomy" id="2077276"/>
    <lineage>
        <taxon>Eukaryota</taxon>
        <taxon>Sar</taxon>
        <taxon>Stramenopiles</taxon>
        <taxon>Oomycota</taxon>
        <taxon>Peronosporomycetes</taxon>
        <taxon>Peronosporales</taxon>
        <taxon>Peronosporaceae</taxon>
        <taxon>Phytophthora</taxon>
    </lineage>
</organism>
<keyword evidence="3" id="KW-1185">Reference proteome</keyword>
<protein>
    <submittedName>
        <fullName evidence="2">Unnamed protein product</fullName>
    </submittedName>
</protein>
<comment type="caution">
    <text evidence="2">The sequence shown here is derived from an EMBL/GenBank/DDBJ whole genome shotgun (WGS) entry which is preliminary data.</text>
</comment>
<gene>
    <name evidence="2" type="ORF">Plil01_000203200</name>
</gene>
<accession>A0A9W6TBB4</accession>
<feature type="coiled-coil region" evidence="1">
    <location>
        <begin position="93"/>
        <end position="120"/>
    </location>
</feature>
<proteinExistence type="predicted"/>